<proteinExistence type="predicted"/>
<keyword evidence="2" id="KW-1185">Reference proteome</keyword>
<comment type="caution">
    <text evidence="1">The sequence shown here is derived from an EMBL/GenBank/DDBJ whole genome shotgun (WGS) entry which is preliminary data.</text>
</comment>
<reference evidence="1" key="1">
    <citation type="submission" date="2023-10" db="EMBL/GenBank/DDBJ databases">
        <title>Genome assembly of Pristionchus species.</title>
        <authorList>
            <person name="Yoshida K."/>
            <person name="Sommer R.J."/>
        </authorList>
    </citation>
    <scope>NUCLEOTIDE SEQUENCE</scope>
    <source>
        <strain evidence="1">RS0144</strain>
    </source>
</reference>
<evidence type="ECO:0000313" key="2">
    <source>
        <dbReference type="Proteomes" id="UP001432027"/>
    </source>
</evidence>
<gene>
    <name evidence="1" type="ORF">PENTCL1PPCAC_19709</name>
</gene>
<feature type="non-terminal residue" evidence="1">
    <location>
        <position position="102"/>
    </location>
</feature>
<organism evidence="1 2">
    <name type="scientific">Pristionchus entomophagus</name>
    <dbReference type="NCBI Taxonomy" id="358040"/>
    <lineage>
        <taxon>Eukaryota</taxon>
        <taxon>Metazoa</taxon>
        <taxon>Ecdysozoa</taxon>
        <taxon>Nematoda</taxon>
        <taxon>Chromadorea</taxon>
        <taxon>Rhabditida</taxon>
        <taxon>Rhabditina</taxon>
        <taxon>Diplogasteromorpha</taxon>
        <taxon>Diplogasteroidea</taxon>
        <taxon>Neodiplogasteridae</taxon>
        <taxon>Pristionchus</taxon>
    </lineage>
</organism>
<sequence>TCDLERRWIDNVEQIDKFLKNDIVNFNLCLRSLFVLPSESGRKHRRVDGKKFFRDMKLPISNLQYDTALAIGRLREIESHFLPDSADFLSLDSALDCEFVGC</sequence>
<dbReference type="AlphaFoldDB" id="A0AAV5TTI0"/>
<dbReference type="EMBL" id="BTSX01000004">
    <property type="protein sequence ID" value="GMS97534.1"/>
    <property type="molecule type" value="Genomic_DNA"/>
</dbReference>
<accession>A0AAV5TTI0</accession>
<dbReference type="Proteomes" id="UP001432027">
    <property type="component" value="Unassembled WGS sequence"/>
</dbReference>
<feature type="non-terminal residue" evidence="1">
    <location>
        <position position="1"/>
    </location>
</feature>
<evidence type="ECO:0000313" key="1">
    <source>
        <dbReference type="EMBL" id="GMS97534.1"/>
    </source>
</evidence>
<name>A0AAV5TTI0_9BILA</name>
<protein>
    <submittedName>
        <fullName evidence="1">Uncharacterized protein</fullName>
    </submittedName>
</protein>